<sequence>MGKIINRRSRTPNWSLEEKQYLLDLIKDHKEVVVNKNSNGPNHCEEKDAAWSEILRELEAKFGNKFSTFTIKKVKTQWQNMKRIAREEITLNGSDVNNYTRQSLEVCNILELVKDGVLKKESETENDNERNISTNIEIKTECIDESDMSQPSCSGMNTFSMDTDQNVNVLDSSSSSLSINTNIMETVNIDEDITEHSVKKAAHTMTESLVNFDDLNMLPKEFREYLRYSSSEKELKIESLKEERLIVKAMRETAELNKIIAEQKLKHLLWMKKQEM</sequence>
<dbReference type="PROSITE" id="PS50090">
    <property type="entry name" value="MYB_LIKE"/>
    <property type="match status" value="1"/>
</dbReference>
<evidence type="ECO:0000256" key="2">
    <source>
        <dbReference type="ARBA" id="ARBA00016807"/>
    </source>
</evidence>
<organism evidence="7 8">
    <name type="scientific">Leptidea sinapis</name>
    <dbReference type="NCBI Taxonomy" id="189913"/>
    <lineage>
        <taxon>Eukaryota</taxon>
        <taxon>Metazoa</taxon>
        <taxon>Ecdysozoa</taxon>
        <taxon>Arthropoda</taxon>
        <taxon>Hexapoda</taxon>
        <taxon>Insecta</taxon>
        <taxon>Pterygota</taxon>
        <taxon>Neoptera</taxon>
        <taxon>Endopterygota</taxon>
        <taxon>Lepidoptera</taxon>
        <taxon>Glossata</taxon>
        <taxon>Ditrysia</taxon>
        <taxon>Papilionoidea</taxon>
        <taxon>Pieridae</taxon>
        <taxon>Dismorphiinae</taxon>
        <taxon>Leptidea</taxon>
    </lineage>
</organism>
<evidence type="ECO:0000256" key="5">
    <source>
        <dbReference type="ARBA" id="ARBA00025466"/>
    </source>
</evidence>
<proteinExistence type="predicted"/>
<feature type="domain" description="Myb-like" evidence="6">
    <location>
        <begin position="6"/>
        <end position="82"/>
    </location>
</feature>
<dbReference type="Pfam" id="PF13873">
    <property type="entry name" value="Myb_DNA-bind_5"/>
    <property type="match status" value="1"/>
</dbReference>
<name>A0A5E4Q138_9NEOP</name>
<evidence type="ECO:0000256" key="1">
    <source>
        <dbReference type="ARBA" id="ARBA00011764"/>
    </source>
</evidence>
<protein>
    <recommendedName>
        <fullName evidence="2">Regulatory protein zeste</fullName>
    </recommendedName>
</protein>
<dbReference type="PANTHER" id="PTHR21411:SF0">
    <property type="entry name" value="REGULATORY PROTEIN ZESTE"/>
    <property type="match status" value="1"/>
</dbReference>
<comment type="subunit">
    <text evidence="1">Self-associates forming complexes of several hundred monomers.</text>
</comment>
<keyword evidence="4" id="KW-0804">Transcription</keyword>
<comment type="function">
    <text evidence="5">Involved in transvection phenomena (= synapsis-dependent gene expression), where the synaptic pairing of chromosomes carrying genes with which zeste interacts influences the expression of these genes. Zeste binds to DNA and stimulates transcription from a nearby promoter.</text>
</comment>
<evidence type="ECO:0000313" key="8">
    <source>
        <dbReference type="Proteomes" id="UP000324832"/>
    </source>
</evidence>
<evidence type="ECO:0000256" key="3">
    <source>
        <dbReference type="ARBA" id="ARBA00023015"/>
    </source>
</evidence>
<dbReference type="InterPro" id="IPR028002">
    <property type="entry name" value="Myb_DNA-bind_5"/>
</dbReference>
<accession>A0A5E4Q138</accession>
<keyword evidence="3" id="KW-0805">Transcription regulation</keyword>
<dbReference type="EMBL" id="FZQP02000992">
    <property type="protein sequence ID" value="VVC91169.1"/>
    <property type="molecule type" value="Genomic_DNA"/>
</dbReference>
<feature type="non-terminal residue" evidence="7">
    <location>
        <position position="276"/>
    </location>
</feature>
<keyword evidence="8" id="KW-1185">Reference proteome</keyword>
<dbReference type="InterPro" id="IPR001005">
    <property type="entry name" value="SANT/Myb"/>
</dbReference>
<evidence type="ECO:0000259" key="6">
    <source>
        <dbReference type="PROSITE" id="PS50090"/>
    </source>
</evidence>
<reference evidence="7 8" key="1">
    <citation type="submission" date="2017-07" db="EMBL/GenBank/DDBJ databases">
        <authorList>
            <person name="Talla V."/>
            <person name="Backstrom N."/>
        </authorList>
    </citation>
    <scope>NUCLEOTIDE SEQUENCE [LARGE SCALE GENOMIC DNA]</scope>
</reference>
<evidence type="ECO:0000256" key="4">
    <source>
        <dbReference type="ARBA" id="ARBA00023163"/>
    </source>
</evidence>
<evidence type="ECO:0000313" key="7">
    <source>
        <dbReference type="EMBL" id="VVC91169.1"/>
    </source>
</evidence>
<dbReference type="Proteomes" id="UP000324832">
    <property type="component" value="Unassembled WGS sequence"/>
</dbReference>
<dbReference type="PANTHER" id="PTHR21411">
    <property type="entry name" value="APONTIC"/>
    <property type="match status" value="1"/>
</dbReference>
<dbReference type="AlphaFoldDB" id="A0A5E4Q138"/>
<gene>
    <name evidence="7" type="ORF">LSINAPIS_LOCUS3905</name>
</gene>